<feature type="transmembrane region" description="Helical" evidence="1">
    <location>
        <begin position="26"/>
        <end position="52"/>
    </location>
</feature>
<dbReference type="EMBL" id="AEWJ01000018">
    <property type="protein sequence ID" value="EGD60518.1"/>
    <property type="molecule type" value="Genomic_DNA"/>
</dbReference>
<dbReference type="OrthoDB" id="7349713at2"/>
<dbReference type="InterPro" id="IPR012495">
    <property type="entry name" value="TadE-like_dom"/>
</dbReference>
<keyword evidence="1" id="KW-1133">Transmembrane helix</keyword>
<dbReference type="Proteomes" id="UP000004728">
    <property type="component" value="Unassembled WGS sequence"/>
</dbReference>
<comment type="caution">
    <text evidence="3">The sequence shown here is derived from an EMBL/GenBank/DDBJ whole genome shotgun (WGS) entry which is preliminary data.</text>
</comment>
<evidence type="ECO:0000256" key="1">
    <source>
        <dbReference type="SAM" id="Phobius"/>
    </source>
</evidence>
<organism evidence="3 4">
    <name type="scientific">Novosphingobium nitrogenifigens DSM 19370</name>
    <dbReference type="NCBI Taxonomy" id="983920"/>
    <lineage>
        <taxon>Bacteria</taxon>
        <taxon>Pseudomonadati</taxon>
        <taxon>Pseudomonadota</taxon>
        <taxon>Alphaproteobacteria</taxon>
        <taxon>Sphingomonadales</taxon>
        <taxon>Sphingomonadaceae</taxon>
        <taxon>Novosphingobium</taxon>
    </lineage>
</organism>
<evidence type="ECO:0000313" key="4">
    <source>
        <dbReference type="Proteomes" id="UP000004728"/>
    </source>
</evidence>
<accession>F1Z4A9</accession>
<dbReference type="eggNOG" id="COG4961">
    <property type="taxonomic scope" value="Bacteria"/>
</dbReference>
<keyword evidence="1" id="KW-0812">Transmembrane</keyword>
<evidence type="ECO:0000259" key="2">
    <source>
        <dbReference type="Pfam" id="PF07811"/>
    </source>
</evidence>
<dbReference type="AlphaFoldDB" id="F1Z4A9"/>
<evidence type="ECO:0000313" key="3">
    <source>
        <dbReference type="EMBL" id="EGD60518.1"/>
    </source>
</evidence>
<dbReference type="InParanoid" id="F1Z4A9"/>
<reference evidence="3 4" key="1">
    <citation type="journal article" date="2012" name="J. Bacteriol.">
        <title>Draft Genome Sequence of Novosphingobium nitrogenifigens Y88T.</title>
        <authorList>
            <person name="Strabala T.J."/>
            <person name="Macdonald L."/>
            <person name="Liu V."/>
            <person name="Smit A.M."/>
        </authorList>
    </citation>
    <scope>NUCLEOTIDE SEQUENCE [LARGE SCALE GENOMIC DNA]</scope>
    <source>
        <strain evidence="3 4">DSM 19370</strain>
    </source>
</reference>
<keyword evidence="4" id="KW-1185">Reference proteome</keyword>
<dbReference type="STRING" id="983920.Y88_2808"/>
<feature type="domain" description="TadE-like" evidence="2">
    <location>
        <begin position="24"/>
        <end position="65"/>
    </location>
</feature>
<gene>
    <name evidence="3" type="ORF">Y88_2808</name>
</gene>
<protein>
    <submittedName>
        <fullName evidence="3">TadE-like protein</fullName>
    </submittedName>
</protein>
<dbReference type="Pfam" id="PF07811">
    <property type="entry name" value="TadE"/>
    <property type="match status" value="1"/>
</dbReference>
<sequence>MIAAAHHGRPFAFLARLMRDEKASTAMEFAIAAPFLIGILMATFEIIILFLAQAALETTAEGAARYVLTGQAQTNFTGVKDSNGKVITTPQQQFAAYVCTQMSSFMSCNNLYVDVNSGSDYTTVDLSVPQFTFDATNNYKVTNTFNYNPGTQGQIVAVRLFYIWSVTSIFGFNIADSTLTLPGAHRILIATSVSKTEVYTS</sequence>
<keyword evidence="1" id="KW-0472">Membrane</keyword>
<dbReference type="HOGENOM" id="CLU_111553_2_1_5"/>
<proteinExistence type="predicted"/>
<name>F1Z4A9_9SPHN</name>